<dbReference type="Proteomes" id="UP000265520">
    <property type="component" value="Unassembled WGS sequence"/>
</dbReference>
<reference evidence="1 2" key="1">
    <citation type="journal article" date="2018" name="Front. Plant Sci.">
        <title>Red Clover (Trifolium pratense) and Zigzag Clover (T. medium) - A Picture of Genomic Similarities and Differences.</title>
        <authorList>
            <person name="Dluhosova J."/>
            <person name="Istvanek J."/>
            <person name="Nedelnik J."/>
            <person name="Repkova J."/>
        </authorList>
    </citation>
    <scope>NUCLEOTIDE SEQUENCE [LARGE SCALE GENOMIC DNA]</scope>
    <source>
        <strain evidence="2">cv. 10/8</strain>
        <tissue evidence="1">Leaf</tissue>
    </source>
</reference>
<evidence type="ECO:0000313" key="2">
    <source>
        <dbReference type="Proteomes" id="UP000265520"/>
    </source>
</evidence>
<keyword evidence="2" id="KW-1185">Reference proteome</keyword>
<comment type="caution">
    <text evidence="1">The sequence shown here is derived from an EMBL/GenBank/DDBJ whole genome shotgun (WGS) entry which is preliminary data.</text>
</comment>
<feature type="non-terminal residue" evidence="1">
    <location>
        <position position="70"/>
    </location>
</feature>
<feature type="non-terminal residue" evidence="1">
    <location>
        <position position="1"/>
    </location>
</feature>
<name>A0A392NR82_9FABA</name>
<proteinExistence type="predicted"/>
<sequence length="70" mass="8002">ISPLQSWNFAEALSRLFFLADSKSFQEVRILGSIRLIVPSAFLMLWNAGDEDEQRVFRGKLCRGNCPREA</sequence>
<protein>
    <submittedName>
        <fullName evidence="1">Uncharacterized protein</fullName>
    </submittedName>
</protein>
<dbReference type="AlphaFoldDB" id="A0A392NR82"/>
<accession>A0A392NR82</accession>
<evidence type="ECO:0000313" key="1">
    <source>
        <dbReference type="EMBL" id="MCI02361.1"/>
    </source>
</evidence>
<organism evidence="1 2">
    <name type="scientific">Trifolium medium</name>
    <dbReference type="NCBI Taxonomy" id="97028"/>
    <lineage>
        <taxon>Eukaryota</taxon>
        <taxon>Viridiplantae</taxon>
        <taxon>Streptophyta</taxon>
        <taxon>Embryophyta</taxon>
        <taxon>Tracheophyta</taxon>
        <taxon>Spermatophyta</taxon>
        <taxon>Magnoliopsida</taxon>
        <taxon>eudicotyledons</taxon>
        <taxon>Gunneridae</taxon>
        <taxon>Pentapetalae</taxon>
        <taxon>rosids</taxon>
        <taxon>fabids</taxon>
        <taxon>Fabales</taxon>
        <taxon>Fabaceae</taxon>
        <taxon>Papilionoideae</taxon>
        <taxon>50 kb inversion clade</taxon>
        <taxon>NPAAA clade</taxon>
        <taxon>Hologalegina</taxon>
        <taxon>IRL clade</taxon>
        <taxon>Trifolieae</taxon>
        <taxon>Trifolium</taxon>
    </lineage>
</organism>
<dbReference type="EMBL" id="LXQA010048881">
    <property type="protein sequence ID" value="MCI02361.1"/>
    <property type="molecule type" value="Genomic_DNA"/>
</dbReference>